<evidence type="ECO:0000313" key="1">
    <source>
        <dbReference type="EMBL" id="EEN43712.1"/>
    </source>
</evidence>
<reference evidence="1" key="1">
    <citation type="journal article" date="2008" name="Nature">
        <title>The amphioxus genome and the evolution of the chordate karyotype.</title>
        <authorList>
            <consortium name="US DOE Joint Genome Institute (JGI-PGF)"/>
            <person name="Putnam N.H."/>
            <person name="Butts T."/>
            <person name="Ferrier D.E.K."/>
            <person name="Furlong R.F."/>
            <person name="Hellsten U."/>
            <person name="Kawashima T."/>
            <person name="Robinson-Rechavi M."/>
            <person name="Shoguchi E."/>
            <person name="Terry A."/>
            <person name="Yu J.-K."/>
            <person name="Benito-Gutierrez E.L."/>
            <person name="Dubchak I."/>
            <person name="Garcia-Fernandez J."/>
            <person name="Gibson-Brown J.J."/>
            <person name="Grigoriev I.V."/>
            <person name="Horton A.C."/>
            <person name="de Jong P.J."/>
            <person name="Jurka J."/>
            <person name="Kapitonov V.V."/>
            <person name="Kohara Y."/>
            <person name="Kuroki Y."/>
            <person name="Lindquist E."/>
            <person name="Lucas S."/>
            <person name="Osoegawa K."/>
            <person name="Pennacchio L.A."/>
            <person name="Salamov A.A."/>
            <person name="Satou Y."/>
            <person name="Sauka-Spengler T."/>
            <person name="Schmutz J."/>
            <person name="Shin-I T."/>
            <person name="Toyoda A."/>
            <person name="Bronner-Fraser M."/>
            <person name="Fujiyama A."/>
            <person name="Holland L.Z."/>
            <person name="Holland P.W.H."/>
            <person name="Satoh N."/>
            <person name="Rokhsar D.S."/>
        </authorList>
    </citation>
    <scope>NUCLEOTIDE SEQUENCE [LARGE SCALE GENOMIC DNA]</scope>
    <source>
        <strain evidence="1">S238N-H82</strain>
        <tissue evidence="1">Testes</tissue>
    </source>
</reference>
<protein>
    <submittedName>
        <fullName evidence="1">Uncharacterized protein</fullName>
    </submittedName>
</protein>
<dbReference type="InParanoid" id="C3ZUK0"/>
<name>C3ZUK0_BRAFL</name>
<dbReference type="AlphaFoldDB" id="C3ZUK0"/>
<dbReference type="EMBL" id="GG666684">
    <property type="protein sequence ID" value="EEN43712.1"/>
    <property type="molecule type" value="Genomic_DNA"/>
</dbReference>
<sequence>MLPPVGRNDNAGVMLQLVGGNPTNTRSIRLSEMGLDGRKTHVIAIHIDTFYELARDKLQNISRVELETGLKIDAKRRVNFLHPESDTDRFRRGHYGRYHQETAAVLRAEENSSLLTEDEGVDVLEEEHMDTVSKQHASLTKVEQEESPALQDVMMTRSHMHLPGLEAVEALALLLLELADKSDHHLVSAKLRGRIVKATGAIWTIRRLPALSKSTSPDGATPCLEGA</sequence>
<dbReference type="PANTHER" id="PTHR47773:SF1">
    <property type="entry name" value="C2H2-TYPE DOMAIN-CONTAINING PROTEIN"/>
    <property type="match status" value="1"/>
</dbReference>
<accession>C3ZUK0</accession>
<organism>
    <name type="scientific">Branchiostoma floridae</name>
    <name type="common">Florida lancelet</name>
    <name type="synonym">Amphioxus</name>
    <dbReference type="NCBI Taxonomy" id="7739"/>
    <lineage>
        <taxon>Eukaryota</taxon>
        <taxon>Metazoa</taxon>
        <taxon>Chordata</taxon>
        <taxon>Cephalochordata</taxon>
        <taxon>Leptocardii</taxon>
        <taxon>Amphioxiformes</taxon>
        <taxon>Branchiostomatidae</taxon>
        <taxon>Branchiostoma</taxon>
    </lineage>
</organism>
<dbReference type="PANTHER" id="PTHR47773">
    <property type="entry name" value="SI:DKEY-9I5.2-RELATED"/>
    <property type="match status" value="1"/>
</dbReference>
<proteinExistence type="predicted"/>
<gene>
    <name evidence="1" type="ORF">BRAFLDRAFT_127391</name>
</gene>